<name>A0A9D1KRN0_9FIRM</name>
<sequence length="172" mass="19749">MPAPFDQSRKARSACFTGHRPRMLTNCRLDDLRLDLHIAIQEAVDAGYQYFYCGMAMGSDIIAGELVLALREQFPEIKLICVAPFDAQTDGWPEEWRQRYYRLRDAADEKVSLMPVRFSEGYLVRNRYMVDHSSLLIGVYNGTPWGGTAYTVRYARSQGLKIRLITPAAYRK</sequence>
<protein>
    <submittedName>
        <fullName evidence="1">DUF1273 family protein</fullName>
    </submittedName>
</protein>
<reference evidence="1" key="1">
    <citation type="submission" date="2020-10" db="EMBL/GenBank/DDBJ databases">
        <authorList>
            <person name="Gilroy R."/>
        </authorList>
    </citation>
    <scope>NUCLEOTIDE SEQUENCE</scope>
    <source>
        <strain evidence="1">ChiBcec7-5410</strain>
    </source>
</reference>
<dbReference type="SUPFAM" id="SSF102405">
    <property type="entry name" value="MCP/YpsA-like"/>
    <property type="match status" value="1"/>
</dbReference>
<dbReference type="Pfam" id="PF06908">
    <property type="entry name" value="YpsA"/>
    <property type="match status" value="1"/>
</dbReference>
<gene>
    <name evidence="1" type="ORF">IAC43_04565</name>
</gene>
<reference evidence="1" key="2">
    <citation type="journal article" date="2021" name="PeerJ">
        <title>Extensive microbial diversity within the chicken gut microbiome revealed by metagenomics and culture.</title>
        <authorList>
            <person name="Gilroy R."/>
            <person name="Ravi A."/>
            <person name="Getino M."/>
            <person name="Pursley I."/>
            <person name="Horton D.L."/>
            <person name="Alikhan N.F."/>
            <person name="Baker D."/>
            <person name="Gharbi K."/>
            <person name="Hall N."/>
            <person name="Watson M."/>
            <person name="Adriaenssens E.M."/>
            <person name="Foster-Nyarko E."/>
            <person name="Jarju S."/>
            <person name="Secka A."/>
            <person name="Antonio M."/>
            <person name="Oren A."/>
            <person name="Chaudhuri R.R."/>
            <person name="La Ragione R."/>
            <person name="Hildebrand F."/>
            <person name="Pallen M.J."/>
        </authorList>
    </citation>
    <scope>NUCLEOTIDE SEQUENCE</scope>
    <source>
        <strain evidence="1">ChiBcec7-5410</strain>
    </source>
</reference>
<dbReference type="Gene3D" id="3.40.50.450">
    <property type="match status" value="1"/>
</dbReference>
<dbReference type="PANTHER" id="PTHR38440">
    <property type="entry name" value="UPF0398 PROTEIN YPSA"/>
    <property type="match status" value="1"/>
</dbReference>
<proteinExistence type="predicted"/>
<dbReference type="EMBL" id="DVLW01000122">
    <property type="protein sequence ID" value="HIT94434.1"/>
    <property type="molecule type" value="Genomic_DNA"/>
</dbReference>
<accession>A0A9D1KRN0</accession>
<comment type="caution">
    <text evidence="1">The sequence shown here is derived from an EMBL/GenBank/DDBJ whole genome shotgun (WGS) entry which is preliminary data.</text>
</comment>
<dbReference type="PANTHER" id="PTHR38440:SF1">
    <property type="entry name" value="UPF0398 PROTEIN SPR0331"/>
    <property type="match status" value="1"/>
</dbReference>
<dbReference type="InterPro" id="IPR010697">
    <property type="entry name" value="YspA"/>
</dbReference>
<evidence type="ECO:0000313" key="1">
    <source>
        <dbReference type="EMBL" id="HIT94434.1"/>
    </source>
</evidence>
<dbReference type="AlphaFoldDB" id="A0A9D1KRN0"/>
<organism evidence="1 2">
    <name type="scientific">Candidatus Faecivivens stercoripullorum</name>
    <dbReference type="NCBI Taxonomy" id="2840805"/>
    <lineage>
        <taxon>Bacteria</taxon>
        <taxon>Bacillati</taxon>
        <taxon>Bacillota</taxon>
        <taxon>Clostridia</taxon>
        <taxon>Eubacteriales</taxon>
        <taxon>Oscillospiraceae</taxon>
        <taxon>Oscillospiraceae incertae sedis</taxon>
        <taxon>Candidatus Faecivivens</taxon>
    </lineage>
</organism>
<dbReference type="Proteomes" id="UP000824160">
    <property type="component" value="Unassembled WGS sequence"/>
</dbReference>
<evidence type="ECO:0000313" key="2">
    <source>
        <dbReference type="Proteomes" id="UP000824160"/>
    </source>
</evidence>